<sequence length="366" mass="40702">MKRTYIDCPYRQILTEQNQPARCDLLVHLSGIQDSNSALATVDIDVCTACCDSFSPTPDDWNPVIASMMHAIGQQIMDAGGVAGCPVEKATELCETAISHLPVVLPDEDDCVDDAQHIAPPREIRLEQWQEILPIPPSKHGKLTRWAVGVTTAPRRQCTLTPCLESLIASGWSEPHLFVDGPVEIDDAFASLQRTCRPEPMGAWPAWCAALRTLLTQYTDADALMIVQDDAMFPQTESTKTYVESMLWPGDRDSIVSLYTSTDDMLNENAWRPLPRVWVYGAVAMIFTPDQARDLLECESRGLLNIINGTAGIDTRIGHWADQRGIEVWHPSPSLVQHIGQVSSVWKRSRAVGLRRASRFIVDEIE</sequence>
<proteinExistence type="predicted"/>
<dbReference type="EMBL" id="SJPN01000001">
    <property type="protein sequence ID" value="TWU08250.1"/>
    <property type="molecule type" value="Genomic_DNA"/>
</dbReference>
<dbReference type="AlphaFoldDB" id="A0A5C6B8G6"/>
<gene>
    <name evidence="1" type="ORF">Pla52n_08320</name>
</gene>
<name>A0A5C6B8G6_9BACT</name>
<dbReference type="RefSeq" id="WP_146518328.1">
    <property type="nucleotide sequence ID" value="NZ_CP151726.1"/>
</dbReference>
<accession>A0A5C6B8G6</accession>
<comment type="caution">
    <text evidence="1">The sequence shown here is derived from an EMBL/GenBank/DDBJ whole genome shotgun (WGS) entry which is preliminary data.</text>
</comment>
<keyword evidence="2" id="KW-1185">Reference proteome</keyword>
<dbReference type="Proteomes" id="UP000320176">
    <property type="component" value="Unassembled WGS sequence"/>
</dbReference>
<protein>
    <submittedName>
        <fullName evidence="1">Uncharacterized protein</fullName>
    </submittedName>
</protein>
<reference evidence="1 2" key="1">
    <citation type="submission" date="2019-02" db="EMBL/GenBank/DDBJ databases">
        <title>Deep-cultivation of Planctomycetes and their phenomic and genomic characterization uncovers novel biology.</title>
        <authorList>
            <person name="Wiegand S."/>
            <person name="Jogler M."/>
            <person name="Boedeker C."/>
            <person name="Pinto D."/>
            <person name="Vollmers J."/>
            <person name="Rivas-Marin E."/>
            <person name="Kohn T."/>
            <person name="Peeters S.H."/>
            <person name="Heuer A."/>
            <person name="Rast P."/>
            <person name="Oberbeckmann S."/>
            <person name="Bunk B."/>
            <person name="Jeske O."/>
            <person name="Meyerdierks A."/>
            <person name="Storesund J.E."/>
            <person name="Kallscheuer N."/>
            <person name="Luecker S."/>
            <person name="Lage O.M."/>
            <person name="Pohl T."/>
            <person name="Merkel B.J."/>
            <person name="Hornburger P."/>
            <person name="Mueller R.-W."/>
            <person name="Bruemmer F."/>
            <person name="Labrenz M."/>
            <person name="Spormann A.M."/>
            <person name="Op Den Camp H."/>
            <person name="Overmann J."/>
            <person name="Amann R."/>
            <person name="Jetten M.S.M."/>
            <person name="Mascher T."/>
            <person name="Medema M.H."/>
            <person name="Devos D.P."/>
            <person name="Kaster A.-K."/>
            <person name="Ovreas L."/>
            <person name="Rohde M."/>
            <person name="Galperin M.Y."/>
            <person name="Jogler C."/>
        </authorList>
    </citation>
    <scope>NUCLEOTIDE SEQUENCE [LARGE SCALE GENOMIC DNA]</scope>
    <source>
        <strain evidence="1 2">Pla52n</strain>
    </source>
</reference>
<evidence type="ECO:0000313" key="2">
    <source>
        <dbReference type="Proteomes" id="UP000320176"/>
    </source>
</evidence>
<dbReference type="OrthoDB" id="260014at2"/>
<evidence type="ECO:0000313" key="1">
    <source>
        <dbReference type="EMBL" id="TWU08250.1"/>
    </source>
</evidence>
<organism evidence="1 2">
    <name type="scientific">Stieleria varia</name>
    <dbReference type="NCBI Taxonomy" id="2528005"/>
    <lineage>
        <taxon>Bacteria</taxon>
        <taxon>Pseudomonadati</taxon>
        <taxon>Planctomycetota</taxon>
        <taxon>Planctomycetia</taxon>
        <taxon>Pirellulales</taxon>
        <taxon>Pirellulaceae</taxon>
        <taxon>Stieleria</taxon>
    </lineage>
</organism>